<evidence type="ECO:0000256" key="3">
    <source>
        <dbReference type="ARBA" id="ARBA00023163"/>
    </source>
</evidence>
<sequence>MLTENLKIKDIAKALQVAPSTVCRALQGRHNISEATRKKIEDYAAKHHYRPNLFAQSLQKKKTRYIGVMLSSIPNMFFSQVIDGIEAVTNENNYFSIITQTNESYEQEVKKIENLEWRSIDGLLVSLSSETEDLTHFKRLQEAGIPIVFFDRITDAIKTHTVSVDNKGGAYNCTKQLIEEKGCSRIAHITSPQLLSITKERLDGYLTALNESNLFISDAYTKYCAHGGKKSEEIAIAFNELMTLPKPPDAIFTGSDRITMECLNLAQIWKEKTGKSITIAGFSNFEMPEILNNNIITVKQPAFEMGKLATELLFELIDKKDKSPQKYFDKIVLPTTLNSNHLNR</sequence>
<keyword evidence="6" id="KW-1185">Reference proteome</keyword>
<dbReference type="Pfam" id="PF13407">
    <property type="entry name" value="Peripla_BP_4"/>
    <property type="match status" value="1"/>
</dbReference>
<dbReference type="Pfam" id="PF00356">
    <property type="entry name" value="LacI"/>
    <property type="match status" value="1"/>
</dbReference>
<evidence type="ECO:0000256" key="2">
    <source>
        <dbReference type="ARBA" id="ARBA00023125"/>
    </source>
</evidence>
<dbReference type="PANTHER" id="PTHR30146:SF109">
    <property type="entry name" value="HTH-TYPE TRANSCRIPTIONAL REGULATOR GALS"/>
    <property type="match status" value="1"/>
</dbReference>
<keyword evidence="2" id="KW-0238">DNA-binding</keyword>
<organism evidence="5 6">
    <name type="scientific">Arachidicoccus soli</name>
    <dbReference type="NCBI Taxonomy" id="2341117"/>
    <lineage>
        <taxon>Bacteria</taxon>
        <taxon>Pseudomonadati</taxon>
        <taxon>Bacteroidota</taxon>
        <taxon>Chitinophagia</taxon>
        <taxon>Chitinophagales</taxon>
        <taxon>Chitinophagaceae</taxon>
        <taxon>Arachidicoccus</taxon>
    </lineage>
</organism>
<dbReference type="CDD" id="cd01392">
    <property type="entry name" value="HTH_LacI"/>
    <property type="match status" value="1"/>
</dbReference>
<dbReference type="Proteomes" id="UP000266118">
    <property type="component" value="Chromosome"/>
</dbReference>
<dbReference type="PANTHER" id="PTHR30146">
    <property type="entry name" value="LACI-RELATED TRANSCRIPTIONAL REPRESSOR"/>
    <property type="match status" value="1"/>
</dbReference>
<name>A0A386HQL4_9BACT</name>
<dbReference type="InterPro" id="IPR010982">
    <property type="entry name" value="Lambda_DNA-bd_dom_sf"/>
</dbReference>
<accession>A0A386HQL4</accession>
<dbReference type="InterPro" id="IPR025997">
    <property type="entry name" value="SBP_2_dom"/>
</dbReference>
<evidence type="ECO:0000313" key="6">
    <source>
        <dbReference type="Proteomes" id="UP000266118"/>
    </source>
</evidence>
<dbReference type="CDD" id="cd06267">
    <property type="entry name" value="PBP1_LacI_sugar_binding-like"/>
    <property type="match status" value="1"/>
</dbReference>
<protein>
    <submittedName>
        <fullName evidence="5">LacI family transcriptional regulator</fullName>
    </submittedName>
</protein>
<dbReference type="Gene3D" id="1.10.260.40">
    <property type="entry name" value="lambda repressor-like DNA-binding domains"/>
    <property type="match status" value="1"/>
</dbReference>
<gene>
    <name evidence="5" type="ORF">D6B99_09080</name>
</gene>
<dbReference type="InterPro" id="IPR000843">
    <property type="entry name" value="HTH_LacI"/>
</dbReference>
<dbReference type="PROSITE" id="PS50932">
    <property type="entry name" value="HTH_LACI_2"/>
    <property type="match status" value="1"/>
</dbReference>
<proteinExistence type="predicted"/>
<evidence type="ECO:0000259" key="4">
    <source>
        <dbReference type="PROSITE" id="PS50932"/>
    </source>
</evidence>
<evidence type="ECO:0000256" key="1">
    <source>
        <dbReference type="ARBA" id="ARBA00023015"/>
    </source>
</evidence>
<dbReference type="GO" id="GO:0000976">
    <property type="term" value="F:transcription cis-regulatory region binding"/>
    <property type="evidence" value="ECO:0007669"/>
    <property type="project" value="TreeGrafter"/>
</dbReference>
<dbReference type="RefSeq" id="WP_119987251.1">
    <property type="nucleotide sequence ID" value="NZ_CP032489.1"/>
</dbReference>
<reference evidence="5 6" key="1">
    <citation type="submission" date="2018-09" db="EMBL/GenBank/DDBJ databases">
        <title>Arachidicoccus sp. nov., a bacterium isolated from soil.</title>
        <authorList>
            <person name="Weon H.-Y."/>
            <person name="Kwon S.-W."/>
            <person name="Lee S.A."/>
        </authorList>
    </citation>
    <scope>NUCLEOTIDE SEQUENCE [LARGE SCALE GENOMIC DNA]</scope>
    <source>
        <strain evidence="5 6">KIS59-12</strain>
    </source>
</reference>
<dbReference type="Gene3D" id="3.40.50.2300">
    <property type="match status" value="2"/>
</dbReference>
<evidence type="ECO:0000313" key="5">
    <source>
        <dbReference type="EMBL" id="AYD47731.1"/>
    </source>
</evidence>
<dbReference type="SUPFAM" id="SSF53822">
    <property type="entry name" value="Periplasmic binding protein-like I"/>
    <property type="match status" value="1"/>
</dbReference>
<dbReference type="OrthoDB" id="667031at2"/>
<feature type="domain" description="HTH lacI-type" evidence="4">
    <location>
        <begin position="6"/>
        <end position="60"/>
    </location>
</feature>
<dbReference type="KEGG" id="ark:D6B99_09080"/>
<dbReference type="AlphaFoldDB" id="A0A386HQL4"/>
<dbReference type="InterPro" id="IPR028082">
    <property type="entry name" value="Peripla_BP_I"/>
</dbReference>
<dbReference type="SUPFAM" id="SSF47413">
    <property type="entry name" value="lambda repressor-like DNA-binding domains"/>
    <property type="match status" value="1"/>
</dbReference>
<keyword evidence="3" id="KW-0804">Transcription</keyword>
<keyword evidence="1" id="KW-0805">Transcription regulation</keyword>
<dbReference type="GO" id="GO:0003700">
    <property type="term" value="F:DNA-binding transcription factor activity"/>
    <property type="evidence" value="ECO:0007669"/>
    <property type="project" value="TreeGrafter"/>
</dbReference>
<dbReference type="SMART" id="SM00354">
    <property type="entry name" value="HTH_LACI"/>
    <property type="match status" value="1"/>
</dbReference>
<dbReference type="EMBL" id="CP032489">
    <property type="protein sequence ID" value="AYD47731.1"/>
    <property type="molecule type" value="Genomic_DNA"/>
</dbReference>